<dbReference type="OrthoDB" id="5152741at2759"/>
<dbReference type="EMBL" id="CAGA01000034">
    <property type="protein sequence ID" value="CCE31772.1"/>
    <property type="molecule type" value="Genomic_DNA"/>
</dbReference>
<keyword evidence="8" id="KW-0496">Mitochondrion</keyword>
<protein>
    <recommendedName>
        <fullName evidence="9">Reverse transcriptase RNase H-like domain-containing protein</fullName>
    </recommendedName>
</protein>
<evidence type="ECO:0000313" key="11">
    <source>
        <dbReference type="Proteomes" id="UP000016801"/>
    </source>
</evidence>
<keyword evidence="3" id="KW-0548">Nucleotidyltransferase</keyword>
<dbReference type="InterPro" id="IPR043502">
    <property type="entry name" value="DNA/RNA_pol_sf"/>
</dbReference>
<dbReference type="CDD" id="cd09274">
    <property type="entry name" value="RNase_HI_RT_Ty3"/>
    <property type="match status" value="1"/>
</dbReference>
<keyword evidence="11" id="KW-1185">Reference proteome</keyword>
<dbReference type="Proteomes" id="UP000016801">
    <property type="component" value="Unassembled WGS sequence"/>
</dbReference>
<keyword evidence="2" id="KW-0808">Transferase</keyword>
<dbReference type="GO" id="GO:0016787">
    <property type="term" value="F:hydrolase activity"/>
    <property type="evidence" value="ECO:0007669"/>
    <property type="project" value="UniProtKB-KW"/>
</dbReference>
<evidence type="ECO:0000256" key="3">
    <source>
        <dbReference type="ARBA" id="ARBA00022695"/>
    </source>
</evidence>
<evidence type="ECO:0000256" key="7">
    <source>
        <dbReference type="ARBA" id="ARBA00022918"/>
    </source>
</evidence>
<dbReference type="InterPro" id="IPR041373">
    <property type="entry name" value="RT_RNaseH"/>
</dbReference>
<reference evidence="10 11" key="1">
    <citation type="journal article" date="2013" name="PLoS Genet.">
        <title>Plant-symbiotic fungi as chemical engineers: Multi-genome analysis of the Clavicipitaceae reveals dynamics of alkaloid loci.</title>
        <authorList>
            <person name="Schardl C.L."/>
            <person name="Young C.A."/>
            <person name="Hesse U."/>
            <person name="Amyotte S.G."/>
            <person name="Andreeva K."/>
            <person name="Calie P.J."/>
            <person name="Fleetwood D.J."/>
            <person name="Haws D.C."/>
            <person name="Moore N."/>
            <person name="Oeser B."/>
            <person name="Panaccione D.G."/>
            <person name="Schweri K.K."/>
            <person name="Voisey C.R."/>
            <person name="Farman M.L."/>
            <person name="Jaromczyk J.W."/>
            <person name="Roe B.A."/>
            <person name="O'Sullivan D.M."/>
            <person name="Scott B."/>
            <person name="Tudzynski P."/>
            <person name="An Z."/>
            <person name="Arnaoudova E.G."/>
            <person name="Bullock C.T."/>
            <person name="Charlton N.D."/>
            <person name="Chen L."/>
            <person name="Cox M."/>
            <person name="Dinkins R.D."/>
            <person name="Florea S."/>
            <person name="Glenn A.E."/>
            <person name="Gordon A."/>
            <person name="Gueldener U."/>
            <person name="Harris D.R."/>
            <person name="Hollin W."/>
            <person name="Jaromczyk J."/>
            <person name="Johnson R.D."/>
            <person name="Khan A.K."/>
            <person name="Leistner E."/>
            <person name="Leuchtmann A."/>
            <person name="Li C."/>
            <person name="Liu J."/>
            <person name="Liu J."/>
            <person name="Liu M."/>
            <person name="Mace W."/>
            <person name="Machado C."/>
            <person name="Nagabhyru P."/>
            <person name="Pan J."/>
            <person name="Schmid J."/>
            <person name="Sugawara K."/>
            <person name="Steiner U."/>
            <person name="Takach J.E."/>
            <person name="Tanaka E."/>
            <person name="Webb J.S."/>
            <person name="Wilson E.V."/>
            <person name="Wiseman J.L."/>
            <person name="Yoshida R."/>
            <person name="Zeng Z."/>
        </authorList>
    </citation>
    <scope>NUCLEOTIDE SEQUENCE [LARGE SCALE GENOMIC DNA]</scope>
    <source>
        <strain evidence="10 11">20.1</strain>
    </source>
</reference>
<dbReference type="AlphaFoldDB" id="M1VWS3"/>
<dbReference type="PANTHER" id="PTHR34072:SF52">
    <property type="entry name" value="RIBONUCLEASE H"/>
    <property type="match status" value="1"/>
</dbReference>
<keyword evidence="7" id="KW-0695">RNA-directed DNA polymerase</keyword>
<dbReference type="SUPFAM" id="SSF56672">
    <property type="entry name" value="DNA/RNA polymerases"/>
    <property type="match status" value="1"/>
</dbReference>
<proteinExistence type="predicted"/>
<comment type="subcellular location">
    <subcellularLocation>
        <location evidence="1">Mitochondrion</location>
    </subcellularLocation>
</comment>
<comment type="caution">
    <text evidence="10">The sequence shown here is derived from an EMBL/GenBank/DDBJ whole genome shotgun (WGS) entry which is preliminary data.</text>
</comment>
<keyword evidence="5" id="KW-0255">Endonuclease</keyword>
<dbReference type="eggNOG" id="KOG0017">
    <property type="taxonomic scope" value="Eukaryota"/>
</dbReference>
<feature type="domain" description="Reverse transcriptase RNase H-like" evidence="9">
    <location>
        <begin position="73"/>
        <end position="140"/>
    </location>
</feature>
<evidence type="ECO:0000259" key="9">
    <source>
        <dbReference type="Pfam" id="PF17917"/>
    </source>
</evidence>
<evidence type="ECO:0000256" key="4">
    <source>
        <dbReference type="ARBA" id="ARBA00022722"/>
    </source>
</evidence>
<dbReference type="GO" id="GO:0003964">
    <property type="term" value="F:RNA-directed DNA polymerase activity"/>
    <property type="evidence" value="ECO:0007669"/>
    <property type="project" value="UniProtKB-KW"/>
</dbReference>
<gene>
    <name evidence="10" type="ORF">CPUR_05627</name>
</gene>
<evidence type="ECO:0000313" key="10">
    <source>
        <dbReference type="EMBL" id="CCE31772.1"/>
    </source>
</evidence>
<evidence type="ECO:0000256" key="5">
    <source>
        <dbReference type="ARBA" id="ARBA00022759"/>
    </source>
</evidence>
<dbReference type="PANTHER" id="PTHR34072">
    <property type="entry name" value="ENZYMATIC POLYPROTEIN-RELATED"/>
    <property type="match status" value="1"/>
</dbReference>
<organism evidence="10 11">
    <name type="scientific">Claviceps purpurea (strain 20.1)</name>
    <name type="common">Ergot fungus</name>
    <name type="synonym">Sphacelia segetum</name>
    <dbReference type="NCBI Taxonomy" id="1111077"/>
    <lineage>
        <taxon>Eukaryota</taxon>
        <taxon>Fungi</taxon>
        <taxon>Dikarya</taxon>
        <taxon>Ascomycota</taxon>
        <taxon>Pezizomycotina</taxon>
        <taxon>Sordariomycetes</taxon>
        <taxon>Hypocreomycetidae</taxon>
        <taxon>Hypocreales</taxon>
        <taxon>Clavicipitaceae</taxon>
        <taxon>Claviceps</taxon>
    </lineage>
</organism>
<keyword evidence="6" id="KW-0378">Hydrolase</keyword>
<dbReference type="Pfam" id="PF17917">
    <property type="entry name" value="RT_RNaseH"/>
    <property type="match status" value="1"/>
</dbReference>
<evidence type="ECO:0000256" key="2">
    <source>
        <dbReference type="ARBA" id="ARBA00022679"/>
    </source>
</evidence>
<dbReference type="HOGENOM" id="CLU_1421292_0_0_1"/>
<sequence>MRFDSDQGDRILSSASRLSLRSATTPTGISLCIIASRAISHVIFPVLRGLGSAIATDGQRRAPGCPIFKDNEPGRRHYGILDKELLAIVKCFEEWRPELVGLHTEEPKQVLTDRHGLEYFTKKKELNARQARWSEMLSQYNFMIDFRPGKENAAADALSRKAEDLYTRKEIQKAPREQILLSPEELSPRDK</sequence>
<dbReference type="VEuPathDB" id="FungiDB:CPUR_05627"/>
<evidence type="ECO:0000256" key="1">
    <source>
        <dbReference type="ARBA" id="ARBA00004173"/>
    </source>
</evidence>
<dbReference type="GO" id="GO:0004519">
    <property type="term" value="F:endonuclease activity"/>
    <property type="evidence" value="ECO:0007669"/>
    <property type="project" value="UniProtKB-KW"/>
</dbReference>
<keyword evidence="4" id="KW-0540">Nuclease</keyword>
<name>M1VWS3_CLAP2</name>
<evidence type="ECO:0000256" key="8">
    <source>
        <dbReference type="ARBA" id="ARBA00023128"/>
    </source>
</evidence>
<dbReference type="STRING" id="1111077.M1VWS3"/>
<accession>M1VWS3</accession>
<evidence type="ECO:0000256" key="6">
    <source>
        <dbReference type="ARBA" id="ARBA00022801"/>
    </source>
</evidence>
<dbReference type="GO" id="GO:0005739">
    <property type="term" value="C:mitochondrion"/>
    <property type="evidence" value="ECO:0007669"/>
    <property type="project" value="UniProtKB-SubCell"/>
</dbReference>